<dbReference type="InterPro" id="IPR003594">
    <property type="entry name" value="HATPase_dom"/>
</dbReference>
<feature type="transmembrane region" description="Helical" evidence="3">
    <location>
        <begin position="12"/>
        <end position="31"/>
    </location>
</feature>
<dbReference type="Pfam" id="PF02518">
    <property type="entry name" value="HATPase_c"/>
    <property type="match status" value="1"/>
</dbReference>
<dbReference type="Proteomes" id="UP000627446">
    <property type="component" value="Unassembled WGS sequence"/>
</dbReference>
<feature type="transmembrane region" description="Helical" evidence="3">
    <location>
        <begin position="38"/>
        <end position="58"/>
    </location>
</feature>
<proteinExistence type="predicted"/>
<comment type="caution">
    <text evidence="5">The sequence shown here is derived from an EMBL/GenBank/DDBJ whole genome shotgun (WGS) entry which is preliminary data.</text>
</comment>
<feature type="domain" description="Histidine kinase/HSP90-like ATPase" evidence="4">
    <location>
        <begin position="314"/>
        <end position="410"/>
    </location>
</feature>
<keyword evidence="5" id="KW-0808">Transferase</keyword>
<comment type="catalytic activity">
    <reaction evidence="1">
        <text>ATP + protein L-histidine = ADP + protein N-phospho-L-histidine.</text>
        <dbReference type="EC" id="2.7.13.3"/>
    </reaction>
</comment>
<dbReference type="PANTHER" id="PTHR34220:SF9">
    <property type="entry name" value="SIGNAL TRANSDUCTION HISTIDINE KINASE INTERNAL REGION DOMAIN-CONTAINING PROTEIN"/>
    <property type="match status" value="1"/>
</dbReference>
<keyword evidence="3" id="KW-0472">Membrane</keyword>
<dbReference type="SMART" id="SM00387">
    <property type="entry name" value="HATPase_c"/>
    <property type="match status" value="1"/>
</dbReference>
<keyword evidence="6" id="KW-1185">Reference proteome</keyword>
<sequence>MFASFFFLVRTAAAWGAVCLLVMLFLFVGIVKRDPPEVFQILTFILVGIAMIVALSQIRRVRLLDQKPSLETLSNRHRRVIEMPLNANEAFELLEASIRDFPGVSLLESAADSLQVRVRVKRSEMFYPDVQTLHPALRWLSSGDNQIYATVTPNGETSAISLICEPKRPAWTDMFILDHASNLDNVLALTRALNRRLGDLRNIERETVKQSLTEKELSVAKLNLLHAQVEPHFLYNSLASAQLLTRSDPAKADEMLGNLITYLRHSLPRTEDAVSSLGEELERTKAYLDIMKIRMGSRLNVQFEVPDYLKTVLVPNMMLQTLVENAIKHGIEPKSGGGTIWVIARAHENMVAITVADDGRGFNAESAGTGIGLRNIRERLSLAYGSSAHFSIVANFPSGVAATISLPTSFLRGEHYD</sequence>
<evidence type="ECO:0000259" key="4">
    <source>
        <dbReference type="SMART" id="SM00387"/>
    </source>
</evidence>
<dbReference type="SUPFAM" id="SSF55874">
    <property type="entry name" value="ATPase domain of HSP90 chaperone/DNA topoisomerase II/histidine kinase"/>
    <property type="match status" value="1"/>
</dbReference>
<evidence type="ECO:0000313" key="5">
    <source>
        <dbReference type="EMBL" id="MBC3880035.1"/>
    </source>
</evidence>
<dbReference type="AlphaFoldDB" id="A0A923KJU5"/>
<dbReference type="EC" id="2.7.13.3" evidence="2"/>
<dbReference type="InterPro" id="IPR010559">
    <property type="entry name" value="Sig_transdc_His_kin_internal"/>
</dbReference>
<keyword evidence="3" id="KW-0812">Transmembrane</keyword>
<reference evidence="5" key="1">
    <citation type="submission" date="2020-08" db="EMBL/GenBank/DDBJ databases">
        <title>Novel species isolated from subtropical streams in China.</title>
        <authorList>
            <person name="Lu H."/>
        </authorList>
    </citation>
    <scope>NUCLEOTIDE SEQUENCE</scope>
    <source>
        <strain evidence="5">LX22W</strain>
    </source>
</reference>
<dbReference type="RefSeq" id="WP_186915421.1">
    <property type="nucleotide sequence ID" value="NZ_JACOFZ010000001.1"/>
</dbReference>
<dbReference type="EMBL" id="JACOFZ010000001">
    <property type="protein sequence ID" value="MBC3880035.1"/>
    <property type="molecule type" value="Genomic_DNA"/>
</dbReference>
<name>A0A923KJU5_9BURK</name>
<evidence type="ECO:0000256" key="2">
    <source>
        <dbReference type="ARBA" id="ARBA00012438"/>
    </source>
</evidence>
<dbReference type="Pfam" id="PF06580">
    <property type="entry name" value="His_kinase"/>
    <property type="match status" value="1"/>
</dbReference>
<gene>
    <name evidence="5" type="ORF">H8K36_01480</name>
</gene>
<dbReference type="InterPro" id="IPR036890">
    <property type="entry name" value="HATPase_C_sf"/>
</dbReference>
<dbReference type="InterPro" id="IPR050640">
    <property type="entry name" value="Bact_2-comp_sensor_kinase"/>
</dbReference>
<keyword evidence="5" id="KW-0418">Kinase</keyword>
<keyword evidence="3" id="KW-1133">Transmembrane helix</keyword>
<dbReference type="GO" id="GO:0016020">
    <property type="term" value="C:membrane"/>
    <property type="evidence" value="ECO:0007669"/>
    <property type="project" value="InterPro"/>
</dbReference>
<accession>A0A923KJU5</accession>
<evidence type="ECO:0000256" key="1">
    <source>
        <dbReference type="ARBA" id="ARBA00000085"/>
    </source>
</evidence>
<evidence type="ECO:0000313" key="6">
    <source>
        <dbReference type="Proteomes" id="UP000627446"/>
    </source>
</evidence>
<organism evidence="5 6">
    <name type="scientific">Undibacterium nitidum</name>
    <dbReference type="NCBI Taxonomy" id="2762298"/>
    <lineage>
        <taxon>Bacteria</taxon>
        <taxon>Pseudomonadati</taxon>
        <taxon>Pseudomonadota</taxon>
        <taxon>Betaproteobacteria</taxon>
        <taxon>Burkholderiales</taxon>
        <taxon>Oxalobacteraceae</taxon>
        <taxon>Undibacterium</taxon>
    </lineage>
</organism>
<dbReference type="PANTHER" id="PTHR34220">
    <property type="entry name" value="SENSOR HISTIDINE KINASE YPDA"/>
    <property type="match status" value="1"/>
</dbReference>
<dbReference type="GO" id="GO:0000155">
    <property type="term" value="F:phosphorelay sensor kinase activity"/>
    <property type="evidence" value="ECO:0007669"/>
    <property type="project" value="InterPro"/>
</dbReference>
<dbReference type="InterPro" id="IPR004358">
    <property type="entry name" value="Sig_transdc_His_kin-like_C"/>
</dbReference>
<evidence type="ECO:0000256" key="3">
    <source>
        <dbReference type="SAM" id="Phobius"/>
    </source>
</evidence>
<dbReference type="PRINTS" id="PR00344">
    <property type="entry name" value="BCTRLSENSOR"/>
</dbReference>
<dbReference type="Gene3D" id="3.30.565.10">
    <property type="entry name" value="Histidine kinase-like ATPase, C-terminal domain"/>
    <property type="match status" value="1"/>
</dbReference>
<protein>
    <recommendedName>
        <fullName evidence="2">histidine kinase</fullName>
        <ecNumber evidence="2">2.7.13.3</ecNumber>
    </recommendedName>
</protein>